<dbReference type="EMBL" id="CM000881">
    <property type="protein sequence ID" value="KQK05281.1"/>
    <property type="molecule type" value="Genomic_DNA"/>
</dbReference>
<dbReference type="OMA" id="WNDGGSS"/>
<reference evidence="5 6" key="1">
    <citation type="journal article" date="2010" name="Nature">
        <title>Genome sequencing and analysis of the model grass Brachypodium distachyon.</title>
        <authorList>
            <consortium name="International Brachypodium Initiative"/>
        </authorList>
    </citation>
    <scope>NUCLEOTIDE SEQUENCE [LARGE SCALE GENOMIC DNA]</scope>
    <source>
        <strain evidence="5 6">Bd21</strain>
    </source>
</reference>
<dbReference type="OrthoDB" id="598145at2759"/>
<dbReference type="PROSITE" id="PS00375">
    <property type="entry name" value="UDPGT"/>
    <property type="match status" value="1"/>
</dbReference>
<sequence>MEKKNVVLYPGLAVSHFVPMMHLADALLARGYAITVALIDPAVNPDAGFAAAVARAAASMPSVRFHTLPRAEDAPALIPDAQFILRYLDIVGRHNDRLHDLLRSMRVHALIVDSLSTEAQGVAERLGIPDYVLFTSSAASLAAFAQLPYVLTQGGTSFKERGDAPVEFFGLTPIPASHLFGEMLEDPESDIYKVTMSLLCRVPKASGILVNTFESLEAPAVVALRDPRCVPGQVMPPVYCIGPFVGGIGGAKDRHECLAWLDGQPDHSVVFLCFGSAGNHSQEQLKEIAVGLENSGHRFLWVVRAPAGDKPEKPFDALADPDIDTFLPDGFLERTNGRGLVVKQWAPQVDVLHHKATGAFITHCGWNSVLEALTAGVPMLCWPLYSEQKMNKLLMVQEMKVAVEMVGWQQGLVKAGEVEGKVRLVMESEEGGELRAHAAAHKEGAAAAWNDGGSSLTAFNQFLSDVEVIKKREA</sequence>
<dbReference type="InterPro" id="IPR002213">
    <property type="entry name" value="UDP_glucos_trans"/>
</dbReference>
<dbReference type="Gramene" id="KQK05281">
    <property type="protein sequence ID" value="KQK05281"/>
    <property type="gene ID" value="BRADI_2g19160v3"/>
</dbReference>
<evidence type="ECO:0000313" key="6">
    <source>
        <dbReference type="EnsemblPlants" id="KQK05281"/>
    </source>
</evidence>
<evidence type="ECO:0000313" key="7">
    <source>
        <dbReference type="Proteomes" id="UP000008810"/>
    </source>
</evidence>
<name>I1HHC9_BRADI</name>
<reference evidence="6" key="3">
    <citation type="submission" date="2018-08" db="UniProtKB">
        <authorList>
            <consortium name="EnsemblPlants"/>
        </authorList>
    </citation>
    <scope>IDENTIFICATION</scope>
    <source>
        <strain evidence="6">cv. Bd21</strain>
    </source>
</reference>
<keyword evidence="7" id="KW-1185">Reference proteome</keyword>
<protein>
    <recommendedName>
        <fullName evidence="4">Glycosyltransferase</fullName>
        <ecNumber evidence="4">2.4.1.-</ecNumber>
    </recommendedName>
</protein>
<dbReference type="EnsemblPlants" id="KQK05281">
    <property type="protein sequence ID" value="KQK05281"/>
    <property type="gene ID" value="BRADI_2g19160v3"/>
</dbReference>
<evidence type="ECO:0000256" key="4">
    <source>
        <dbReference type="RuleBase" id="RU362057"/>
    </source>
</evidence>
<organism evidence="5">
    <name type="scientific">Brachypodium distachyon</name>
    <name type="common">Purple false brome</name>
    <name type="synonym">Trachynia distachya</name>
    <dbReference type="NCBI Taxonomy" id="15368"/>
    <lineage>
        <taxon>Eukaryota</taxon>
        <taxon>Viridiplantae</taxon>
        <taxon>Streptophyta</taxon>
        <taxon>Embryophyta</taxon>
        <taxon>Tracheophyta</taxon>
        <taxon>Spermatophyta</taxon>
        <taxon>Magnoliopsida</taxon>
        <taxon>Liliopsida</taxon>
        <taxon>Poales</taxon>
        <taxon>Poaceae</taxon>
        <taxon>BOP clade</taxon>
        <taxon>Pooideae</taxon>
        <taxon>Stipodae</taxon>
        <taxon>Brachypodieae</taxon>
        <taxon>Brachypodium</taxon>
    </lineage>
</organism>
<dbReference type="FunCoup" id="I1HHC9">
    <property type="interactions" value="115"/>
</dbReference>
<dbReference type="HOGENOM" id="CLU_001724_3_2_1"/>
<dbReference type="KEGG" id="bdi:100821189"/>
<dbReference type="GeneID" id="100821189"/>
<evidence type="ECO:0000256" key="1">
    <source>
        <dbReference type="ARBA" id="ARBA00009995"/>
    </source>
</evidence>
<dbReference type="Gene3D" id="3.40.50.2000">
    <property type="entry name" value="Glycogen Phosphorylase B"/>
    <property type="match status" value="2"/>
</dbReference>
<reference evidence="5" key="2">
    <citation type="submission" date="2017-06" db="EMBL/GenBank/DDBJ databases">
        <title>WGS assembly of Brachypodium distachyon.</title>
        <authorList>
            <consortium name="The International Brachypodium Initiative"/>
            <person name="Lucas S."/>
            <person name="Harmon-Smith M."/>
            <person name="Lail K."/>
            <person name="Tice H."/>
            <person name="Grimwood J."/>
            <person name="Bruce D."/>
            <person name="Barry K."/>
            <person name="Shu S."/>
            <person name="Lindquist E."/>
            <person name="Wang M."/>
            <person name="Pitluck S."/>
            <person name="Vogel J.P."/>
            <person name="Garvin D.F."/>
            <person name="Mockler T.C."/>
            <person name="Schmutz J."/>
            <person name="Rokhsar D."/>
            <person name="Bevan M.W."/>
        </authorList>
    </citation>
    <scope>NUCLEOTIDE SEQUENCE</scope>
    <source>
        <strain evidence="5">Bd21</strain>
    </source>
</reference>
<dbReference type="FunFam" id="3.40.50.2000:FF:000082">
    <property type="entry name" value="Glycosyltransferase"/>
    <property type="match status" value="1"/>
</dbReference>
<dbReference type="eggNOG" id="KOG1192">
    <property type="taxonomic scope" value="Eukaryota"/>
</dbReference>
<evidence type="ECO:0000256" key="2">
    <source>
        <dbReference type="ARBA" id="ARBA00022679"/>
    </source>
</evidence>
<dbReference type="RefSeq" id="XP_003566016.1">
    <property type="nucleotide sequence ID" value="XM_003565968.4"/>
</dbReference>
<dbReference type="SUPFAM" id="SSF53756">
    <property type="entry name" value="UDP-Glycosyltransferase/glycogen phosphorylase"/>
    <property type="match status" value="1"/>
</dbReference>
<keyword evidence="3" id="KW-0328">Glycosyltransferase</keyword>
<proteinExistence type="inferred from homology"/>
<dbReference type="PANTHER" id="PTHR48048">
    <property type="entry name" value="GLYCOSYLTRANSFERASE"/>
    <property type="match status" value="1"/>
</dbReference>
<accession>I1HHC9</accession>
<gene>
    <name evidence="6" type="primary">LOC100821189</name>
    <name evidence="5" type="ORF">BRADI_2g19160v3</name>
</gene>
<dbReference type="STRING" id="15368.I1HHC9"/>
<dbReference type="EC" id="2.4.1.-" evidence="4"/>
<dbReference type="AlphaFoldDB" id="I1HHC9"/>
<evidence type="ECO:0000313" key="5">
    <source>
        <dbReference type="EMBL" id="KQK05281.1"/>
    </source>
</evidence>
<dbReference type="GO" id="GO:0016757">
    <property type="term" value="F:glycosyltransferase activity"/>
    <property type="evidence" value="ECO:0000318"/>
    <property type="project" value="GO_Central"/>
</dbReference>
<dbReference type="InterPro" id="IPR050481">
    <property type="entry name" value="UDP-glycosyltransf_plant"/>
</dbReference>
<comment type="similarity">
    <text evidence="1 3">Belongs to the UDP-glycosyltransferase family.</text>
</comment>
<evidence type="ECO:0000256" key="3">
    <source>
        <dbReference type="RuleBase" id="RU003718"/>
    </source>
</evidence>
<dbReference type="InterPro" id="IPR035595">
    <property type="entry name" value="UDP_glycos_trans_CS"/>
</dbReference>
<dbReference type="FunFam" id="3.40.50.2000:FF:000020">
    <property type="entry name" value="Glycosyltransferase"/>
    <property type="match status" value="1"/>
</dbReference>
<dbReference type="Pfam" id="PF00201">
    <property type="entry name" value="UDPGT"/>
    <property type="match status" value="1"/>
</dbReference>
<dbReference type="PANTHER" id="PTHR48048:SF92">
    <property type="entry name" value="OS01G0869400 PROTEIN"/>
    <property type="match status" value="1"/>
</dbReference>
<dbReference type="CDD" id="cd03784">
    <property type="entry name" value="GT1_Gtf-like"/>
    <property type="match status" value="1"/>
</dbReference>
<dbReference type="Proteomes" id="UP000008810">
    <property type="component" value="Chromosome 2"/>
</dbReference>
<dbReference type="GO" id="GO:0035251">
    <property type="term" value="F:UDP-glucosyltransferase activity"/>
    <property type="evidence" value="ECO:0007669"/>
    <property type="project" value="InterPro"/>
</dbReference>
<keyword evidence="2 3" id="KW-0808">Transferase</keyword>